<evidence type="ECO:0000313" key="2">
    <source>
        <dbReference type="Proteomes" id="UP000008220"/>
    </source>
</evidence>
<dbReference type="HOGENOM" id="CLU_132130_0_0_9"/>
<proteinExistence type="predicted"/>
<dbReference type="PATRIC" id="fig|386415.7.peg.1099"/>
<dbReference type="RefSeq" id="WP_011722073.1">
    <property type="nucleotide sequence ID" value="NC_008593.1"/>
</dbReference>
<dbReference type="EMBL" id="CP000382">
    <property type="protein sequence ID" value="ABK60475.1"/>
    <property type="molecule type" value="Genomic_DNA"/>
</dbReference>
<dbReference type="STRING" id="386415.NT01CX_1997"/>
<accession>A0Q0B8</accession>
<evidence type="ECO:0008006" key="3">
    <source>
        <dbReference type="Google" id="ProtNLM"/>
    </source>
</evidence>
<dbReference type="InterPro" id="IPR036086">
    <property type="entry name" value="ParB/Sulfiredoxin_sf"/>
</dbReference>
<dbReference type="Proteomes" id="UP000008220">
    <property type="component" value="Chromosome"/>
</dbReference>
<protein>
    <recommendedName>
        <fullName evidence="3">ParB/Sulfiredoxin domain-containing protein</fullName>
    </recommendedName>
</protein>
<dbReference type="KEGG" id="cno:NT01CX_1997"/>
<sequence>MPNIFEMKLLDVQPSQLFISKTKLQNVLKWLNVDSINKCDPIPVKNLNGKVIFTDGHTRAFAMYKMGIENIKVYWDEDELDWRAYEICVDWCTKDGIKSISHLDQRVISNDEYEILWYERCRKMQRGLED</sequence>
<dbReference type="AlphaFoldDB" id="A0Q0B8"/>
<reference evidence="1 2" key="1">
    <citation type="journal article" date="2006" name="Nat. Biotechnol.">
        <title>The genome and transcriptomes of the anti-tumor agent Clostridium novyi-NT.</title>
        <authorList>
            <person name="Bettegowda C."/>
            <person name="Huang X."/>
            <person name="Lin J."/>
            <person name="Cheong I."/>
            <person name="Kohli M."/>
            <person name="Szabo S.A."/>
            <person name="Zhang X."/>
            <person name="Diaz L.A. Jr."/>
            <person name="Velculescu V.E."/>
            <person name="Parmigiani G."/>
            <person name="Kinzler K.W."/>
            <person name="Vogelstein B."/>
            <person name="Zhou S."/>
        </authorList>
    </citation>
    <scope>NUCLEOTIDE SEQUENCE [LARGE SCALE GENOMIC DNA]</scope>
    <source>
        <strain evidence="1 2">NT</strain>
    </source>
</reference>
<gene>
    <name evidence="1" type="ordered locus">NT01CX_1997</name>
</gene>
<evidence type="ECO:0000313" key="1">
    <source>
        <dbReference type="EMBL" id="ABK60475.1"/>
    </source>
</evidence>
<dbReference type="eggNOG" id="ENOG50332JU">
    <property type="taxonomic scope" value="Bacteria"/>
</dbReference>
<name>A0Q0B8_CLONN</name>
<dbReference type="SUPFAM" id="SSF110849">
    <property type="entry name" value="ParB/Sulfiredoxin"/>
    <property type="match status" value="1"/>
</dbReference>
<organism evidence="1 2">
    <name type="scientific">Clostridium novyi (strain NT)</name>
    <dbReference type="NCBI Taxonomy" id="386415"/>
    <lineage>
        <taxon>Bacteria</taxon>
        <taxon>Bacillati</taxon>
        <taxon>Bacillota</taxon>
        <taxon>Clostridia</taxon>
        <taxon>Eubacteriales</taxon>
        <taxon>Clostridiaceae</taxon>
        <taxon>Clostridium</taxon>
    </lineage>
</organism>
<keyword evidence="2" id="KW-1185">Reference proteome</keyword>